<sequence length="83" mass="9333">MYRNIEAYRFEVRSRKGFYARIEASSPIDVGIIGTDGYNLKFQQGVTDVCIGPLPIKEKGEMALVLGTYPGDRSNVRVSAWME</sequence>
<evidence type="ECO:0000313" key="1">
    <source>
        <dbReference type="EMBL" id="MPN49881.1"/>
    </source>
</evidence>
<dbReference type="EMBL" id="VSSQ01113540">
    <property type="protein sequence ID" value="MPN49881.1"/>
    <property type="molecule type" value="Genomic_DNA"/>
</dbReference>
<name>A0A645IEY8_9ZZZZ</name>
<dbReference type="AlphaFoldDB" id="A0A645IEY8"/>
<gene>
    <name evidence="1" type="ORF">SDC9_197505</name>
</gene>
<organism evidence="1">
    <name type="scientific">bioreactor metagenome</name>
    <dbReference type="NCBI Taxonomy" id="1076179"/>
    <lineage>
        <taxon>unclassified sequences</taxon>
        <taxon>metagenomes</taxon>
        <taxon>ecological metagenomes</taxon>
    </lineage>
</organism>
<reference evidence="1" key="1">
    <citation type="submission" date="2019-08" db="EMBL/GenBank/DDBJ databases">
        <authorList>
            <person name="Kucharzyk K."/>
            <person name="Murdoch R.W."/>
            <person name="Higgins S."/>
            <person name="Loffler F."/>
        </authorList>
    </citation>
    <scope>NUCLEOTIDE SEQUENCE</scope>
</reference>
<protein>
    <submittedName>
        <fullName evidence="1">Uncharacterized protein</fullName>
    </submittedName>
</protein>
<proteinExistence type="predicted"/>
<accession>A0A645IEY8</accession>
<comment type="caution">
    <text evidence="1">The sequence shown here is derived from an EMBL/GenBank/DDBJ whole genome shotgun (WGS) entry which is preliminary data.</text>
</comment>